<evidence type="ECO:0000313" key="2">
    <source>
        <dbReference type="EMBL" id="OSY36647.1"/>
    </source>
</evidence>
<name>A0A1Y2MPN1_PSEAH</name>
<dbReference type="STRING" id="2074.BG845_05252"/>
<reference evidence="2 3" key="1">
    <citation type="submission" date="2016-09" db="EMBL/GenBank/DDBJ databases">
        <title>Pseudonocardia autotrophica DSM535, a candidate organism with high potential of specific P450 cytochromes.</title>
        <authorList>
            <person name="Grumaz C."/>
            <person name="Vainshtein Y."/>
            <person name="Kirstahler P."/>
            <person name="Sohn K."/>
        </authorList>
    </citation>
    <scope>NUCLEOTIDE SEQUENCE [LARGE SCALE GENOMIC DNA]</scope>
    <source>
        <strain evidence="2 3">DSM 535</strain>
    </source>
</reference>
<evidence type="ECO:0000313" key="3">
    <source>
        <dbReference type="Proteomes" id="UP000194360"/>
    </source>
</evidence>
<dbReference type="EMBL" id="MIGB01000037">
    <property type="protein sequence ID" value="OSY36647.1"/>
    <property type="molecule type" value="Genomic_DNA"/>
</dbReference>
<comment type="caution">
    <text evidence="2">The sequence shown here is derived from an EMBL/GenBank/DDBJ whole genome shotgun (WGS) entry which is preliminary data.</text>
</comment>
<dbReference type="SUPFAM" id="SSF103247">
    <property type="entry name" value="TT1751-like"/>
    <property type="match status" value="1"/>
</dbReference>
<dbReference type="PANTHER" id="PTHR38342:SF1">
    <property type="entry name" value="SLR5037 PROTEIN"/>
    <property type="match status" value="1"/>
</dbReference>
<protein>
    <recommendedName>
        <fullName evidence="1">DUF302 domain-containing protein</fullName>
    </recommendedName>
</protein>
<organism evidence="2 3">
    <name type="scientific">Pseudonocardia autotrophica</name>
    <name type="common">Amycolata autotrophica</name>
    <name type="synonym">Nocardia autotrophica</name>
    <dbReference type="NCBI Taxonomy" id="2074"/>
    <lineage>
        <taxon>Bacteria</taxon>
        <taxon>Bacillati</taxon>
        <taxon>Actinomycetota</taxon>
        <taxon>Actinomycetes</taxon>
        <taxon>Pseudonocardiales</taxon>
        <taxon>Pseudonocardiaceae</taxon>
        <taxon>Pseudonocardia</taxon>
    </lineage>
</organism>
<feature type="domain" description="DUF302" evidence="1">
    <location>
        <begin position="5"/>
        <end position="66"/>
    </location>
</feature>
<dbReference type="PIRSF" id="PIRSF021774">
    <property type="entry name" value="UCP021774"/>
    <property type="match status" value="1"/>
</dbReference>
<proteinExistence type="predicted"/>
<dbReference type="InterPro" id="IPR016796">
    <property type="entry name" value="UCP021774"/>
</dbReference>
<dbReference type="Gene3D" id="3.30.310.70">
    <property type="entry name" value="TT1751-like domain"/>
    <property type="match status" value="1"/>
</dbReference>
<dbReference type="Proteomes" id="UP000194360">
    <property type="component" value="Unassembled WGS sequence"/>
</dbReference>
<dbReference type="AlphaFoldDB" id="A0A1Y2MPN1"/>
<evidence type="ECO:0000259" key="1">
    <source>
        <dbReference type="Pfam" id="PF03625"/>
    </source>
</evidence>
<dbReference type="CDD" id="cd14797">
    <property type="entry name" value="DUF302"/>
    <property type="match status" value="1"/>
</dbReference>
<dbReference type="RefSeq" id="WP_232021784.1">
    <property type="nucleotide sequence ID" value="NZ_AP018921.1"/>
</dbReference>
<dbReference type="InterPro" id="IPR005180">
    <property type="entry name" value="DUF302"/>
</dbReference>
<dbReference type="Pfam" id="PF03625">
    <property type="entry name" value="DUF302"/>
    <property type="match status" value="1"/>
</dbReference>
<sequence length="100" mass="10108">MLTTIDIKATLAANLGGHVDDYTILGACNPSLAHAALSASPEVGLLLPCNVTVRRGEGRTVVQAVDLGSLLGIAAGDQAELADTAADAGRRLRTALDSLA</sequence>
<dbReference type="PANTHER" id="PTHR38342">
    <property type="entry name" value="SLR5037 PROTEIN"/>
    <property type="match status" value="1"/>
</dbReference>
<gene>
    <name evidence="2" type="ORF">BG845_05252</name>
</gene>
<keyword evidence="3" id="KW-1185">Reference proteome</keyword>
<accession>A0A1Y2MPN1</accession>
<dbReference type="InterPro" id="IPR035923">
    <property type="entry name" value="TT1751-like_sf"/>
</dbReference>